<dbReference type="GeneID" id="62681175"/>
<dbReference type="RefSeq" id="YP_009998584.1">
    <property type="nucleotide sequence ID" value="NC_052989.1"/>
</dbReference>
<protein>
    <submittedName>
        <fullName evidence="1">Uncharacterized protein</fullName>
    </submittedName>
</protein>
<reference evidence="1 2" key="1">
    <citation type="submission" date="2020-04" db="EMBL/GenBank/DDBJ databases">
        <title>Characterization and complete genome analysis of a novel phage JC01 infecting Cronobacter sakazakii.</title>
        <authorList>
            <person name="Jiang J."/>
            <person name="Zhao C."/>
            <person name="Tie D."/>
            <person name="Li Z."/>
        </authorList>
    </citation>
    <scope>NUCLEOTIDE SEQUENCE [LARGE SCALE GENOMIC DNA]</scope>
</reference>
<dbReference type="EMBL" id="MT330372">
    <property type="protein sequence ID" value="QJI52253.1"/>
    <property type="molecule type" value="Genomic_DNA"/>
</dbReference>
<dbReference type="Proteomes" id="UP000502753">
    <property type="component" value="Segment"/>
</dbReference>
<evidence type="ECO:0000313" key="2">
    <source>
        <dbReference type="Proteomes" id="UP000502753"/>
    </source>
</evidence>
<evidence type="ECO:0000313" key="1">
    <source>
        <dbReference type="EMBL" id="QJI52253.1"/>
    </source>
</evidence>
<accession>A0A6M3YKE5</accession>
<keyword evidence="2" id="KW-1185">Reference proteome</keyword>
<organism evidence="1 2">
    <name type="scientific">Cronobacter phage JC01</name>
    <dbReference type="NCBI Taxonomy" id="2729575"/>
    <lineage>
        <taxon>Viruses</taxon>
        <taxon>Duplodnaviria</taxon>
        <taxon>Heunggongvirae</taxon>
        <taxon>Uroviricota</taxon>
        <taxon>Caudoviricetes</taxon>
        <taxon>Casjensviridae</taxon>
        <taxon>Jacunavirus</taxon>
        <taxon>Jacunavirus JC01</taxon>
    </lineage>
</organism>
<sequence>MAEAIKMAGYRLVSLSYNGKTPDKLGAATAGTLSIIYVEAAINRVASFRLTALSAATRSPDRIGAVSAATTAMIYVEAPVNRMATYRLVGLSATTRQPDKLAVATAGLVAFLIRPPFGSAQAGRFGFIIEQKEVGPPAYVKEAQLLVTAARQVPPVSQVISYESVRQTVMLTSMLYGAMPFPLSYTRAKQLHQLVLQAKPISTISYESVKQVRNLAATQFNYIIPGDVWSKSSAAQTVMLVCQSLTIPYTPTSGEYLRQNLMLVALQSAPMPIRISRVTVRQESVLVALKRPQERLPRSITRVPLVTTLASQRRIDPMPRSAEFVGAVLSQASVPTVMPEPHGPDHVAQLYSLALVPTVMPAVQGVQQVKQERVLVSQARPAPLPISREAVPQVTLLASQGTSYPAPGSMSSLQVKQERTLALVQSSYPPPTRISYTAVPQVAIAFMTHPPASYYPDPEVVYERSRYDFVSQFVELVTMGRPLALPLSYVPVPQLAMLTAQHADYLSPEEMARSGAFTWQVIENVATTADYPSADAPASRVIVPQLIEHVAVTADYPDAHLPVNYAIVTQVVEHTATVETYPDPGTLQSVQNVWQVSEQLAVETDYPDAGALHSPVIALQLVEQVTSSANYPDKDFPQSFVRLAQATQQVAFKAAYPNKDVPQSSARVNQVLQHVARRDLTMYQLPVPPRRHRVRVVCRFVY</sequence>
<dbReference type="KEGG" id="vg:62681175"/>
<proteinExistence type="predicted"/>
<name>A0A6M3YKE5_9CAUD</name>